<dbReference type="AlphaFoldDB" id="A0A150SEP1"/>
<gene>
    <name evidence="1" type="ORF">BE18_05430</name>
</gene>
<comment type="caution">
    <text evidence="1">The sequence shown here is derived from an EMBL/GenBank/DDBJ whole genome shotgun (WGS) entry which is preliminary data.</text>
</comment>
<dbReference type="EMBL" id="JEMC01002082">
    <property type="protein sequence ID" value="KYF90924.1"/>
    <property type="molecule type" value="Genomic_DNA"/>
</dbReference>
<evidence type="ECO:0000313" key="1">
    <source>
        <dbReference type="EMBL" id="KYF90924.1"/>
    </source>
</evidence>
<sequence>MWGGAAHIDGDGLADHVLKRDGDSEVRARKNAIGKANLLWRVHRPLGGSVELDYWREGNLVVPRQVARECAGGRERAARG</sequence>
<reference evidence="1 2" key="1">
    <citation type="submission" date="2014-02" db="EMBL/GenBank/DDBJ databases">
        <title>The small core and large imbalanced accessory genome model reveals a collaborative survival strategy of Sorangium cellulosum strains in nature.</title>
        <authorList>
            <person name="Han K."/>
            <person name="Peng R."/>
            <person name="Blom J."/>
            <person name="Li Y.-Z."/>
        </authorList>
    </citation>
    <scope>NUCLEOTIDE SEQUENCE [LARGE SCALE GENOMIC DNA]</scope>
    <source>
        <strain evidence="1 2">So0149</strain>
    </source>
</reference>
<proteinExistence type="predicted"/>
<evidence type="ECO:0000313" key="2">
    <source>
        <dbReference type="Proteomes" id="UP000075515"/>
    </source>
</evidence>
<accession>A0A150SEP1</accession>
<protein>
    <submittedName>
        <fullName evidence="1">Uncharacterized protein</fullName>
    </submittedName>
</protein>
<name>A0A150SEP1_SORCE</name>
<dbReference type="Proteomes" id="UP000075515">
    <property type="component" value="Unassembled WGS sequence"/>
</dbReference>
<organism evidence="1 2">
    <name type="scientific">Sorangium cellulosum</name>
    <name type="common">Polyangium cellulosum</name>
    <dbReference type="NCBI Taxonomy" id="56"/>
    <lineage>
        <taxon>Bacteria</taxon>
        <taxon>Pseudomonadati</taxon>
        <taxon>Myxococcota</taxon>
        <taxon>Polyangia</taxon>
        <taxon>Polyangiales</taxon>
        <taxon>Polyangiaceae</taxon>
        <taxon>Sorangium</taxon>
    </lineage>
</organism>